<evidence type="ECO:0000313" key="3">
    <source>
        <dbReference type="Proteomes" id="UP000269903"/>
    </source>
</evidence>
<dbReference type="EMBL" id="LR134317">
    <property type="protein sequence ID" value="VEF09199.1"/>
    <property type="molecule type" value="Genomic_DNA"/>
</dbReference>
<feature type="chain" id="PRO_5038379406" evidence="1">
    <location>
        <begin position="25"/>
        <end position="184"/>
    </location>
</feature>
<name>A0A7Z8ZYG1_STRSZ</name>
<feature type="signal peptide" evidence="1">
    <location>
        <begin position="1"/>
        <end position="24"/>
    </location>
</feature>
<dbReference type="Proteomes" id="UP000269903">
    <property type="component" value="Chromosome"/>
</dbReference>
<dbReference type="RefSeq" id="WP_043051863.1">
    <property type="nucleotide sequence ID" value="NZ_CP046041.1"/>
</dbReference>
<keyword evidence="1" id="KW-0732">Signal</keyword>
<accession>A0A7Z8ZYG1</accession>
<organism evidence="2 3">
    <name type="scientific">Streptococcus equi subsp. zooepidemicus</name>
    <dbReference type="NCBI Taxonomy" id="40041"/>
    <lineage>
        <taxon>Bacteria</taxon>
        <taxon>Bacillati</taxon>
        <taxon>Bacillota</taxon>
        <taxon>Bacilli</taxon>
        <taxon>Lactobacillales</taxon>
        <taxon>Streptococcaceae</taxon>
        <taxon>Streptococcus</taxon>
    </lineage>
</organism>
<gene>
    <name evidence="2" type="ORF">NCTC6180_01794</name>
</gene>
<reference evidence="2 3" key="1">
    <citation type="submission" date="2018-12" db="EMBL/GenBank/DDBJ databases">
        <authorList>
            <consortium name="Pathogen Informatics"/>
        </authorList>
    </citation>
    <scope>NUCLEOTIDE SEQUENCE [LARGE SCALE GENOMIC DNA]</scope>
    <source>
        <strain evidence="2 3">NCTC6180</strain>
    </source>
</reference>
<evidence type="ECO:0000313" key="2">
    <source>
        <dbReference type="EMBL" id="VEF09199.1"/>
    </source>
</evidence>
<proteinExistence type="predicted"/>
<sequence length="184" mass="19733">MRLKKLIYSSIAALAILTYGTISANADASIPEIDQTEVITILKSDGYLNIDEGTQEVTITEKYKQAVLSSIDLDRQEAIFTENSVTIRDIFSPRSFTGVNKIVFTWKGYDLYLDSTNANRLSALGWGSAALSGLIPDPIVSKVLAAALGVVSASISYANAAGRGVIVAFVGTFPRGVIHWVASQ</sequence>
<protein>
    <submittedName>
        <fullName evidence="2">Exported protein</fullName>
    </submittedName>
</protein>
<evidence type="ECO:0000256" key="1">
    <source>
        <dbReference type="SAM" id="SignalP"/>
    </source>
</evidence>
<dbReference type="AlphaFoldDB" id="A0A7Z8ZYG1"/>